<feature type="compositionally biased region" description="Acidic residues" evidence="1">
    <location>
        <begin position="797"/>
        <end position="808"/>
    </location>
</feature>
<feature type="compositionally biased region" description="Basic and acidic residues" evidence="1">
    <location>
        <begin position="699"/>
        <end position="723"/>
    </location>
</feature>
<feature type="compositionally biased region" description="Basic and acidic residues" evidence="1">
    <location>
        <begin position="841"/>
        <end position="851"/>
    </location>
</feature>
<dbReference type="EMBL" id="CP018191">
    <property type="protein sequence ID" value="APH53354.1"/>
    <property type="molecule type" value="Genomic_DNA"/>
</dbReference>
<name>A0AAC9K8I3_9PROT</name>
<feature type="transmembrane region" description="Helical" evidence="2">
    <location>
        <begin position="58"/>
        <end position="77"/>
    </location>
</feature>
<feature type="compositionally biased region" description="Basic and acidic residues" evidence="1">
    <location>
        <begin position="877"/>
        <end position="897"/>
    </location>
</feature>
<dbReference type="Proteomes" id="UP000182373">
    <property type="component" value="Chromosome"/>
</dbReference>
<feature type="compositionally biased region" description="Low complexity" evidence="1">
    <location>
        <begin position="618"/>
        <end position="628"/>
    </location>
</feature>
<organism evidence="3 4">
    <name type="scientific">Granulibacter bethesdensis</name>
    <dbReference type="NCBI Taxonomy" id="364410"/>
    <lineage>
        <taxon>Bacteria</taxon>
        <taxon>Pseudomonadati</taxon>
        <taxon>Pseudomonadota</taxon>
        <taxon>Alphaproteobacteria</taxon>
        <taxon>Acetobacterales</taxon>
        <taxon>Acetobacteraceae</taxon>
        <taxon>Granulibacter</taxon>
    </lineage>
</organism>
<feature type="compositionally biased region" description="Basic and acidic residues" evidence="1">
    <location>
        <begin position="746"/>
        <end position="769"/>
    </location>
</feature>
<evidence type="ECO:0000313" key="4">
    <source>
        <dbReference type="Proteomes" id="UP000182373"/>
    </source>
</evidence>
<dbReference type="Pfam" id="PF13779">
    <property type="entry name" value="DUF4175"/>
    <property type="match status" value="1"/>
</dbReference>
<feature type="transmembrane region" description="Helical" evidence="2">
    <location>
        <begin position="153"/>
        <end position="172"/>
    </location>
</feature>
<proteinExistence type="predicted"/>
<evidence type="ECO:0000256" key="1">
    <source>
        <dbReference type="SAM" id="MobiDB-lite"/>
    </source>
</evidence>
<feature type="region of interest" description="Disordered" evidence="1">
    <location>
        <begin position="602"/>
        <end position="630"/>
    </location>
</feature>
<dbReference type="InterPro" id="IPR012683">
    <property type="entry name" value="CHP02302_TM"/>
</dbReference>
<dbReference type="RefSeq" id="WP_072571711.1">
    <property type="nucleotide sequence ID" value="NZ_CP018191.1"/>
</dbReference>
<feature type="compositionally biased region" description="Polar residues" evidence="1">
    <location>
        <begin position="778"/>
        <end position="787"/>
    </location>
</feature>
<accession>A0AAC9K8I3</accession>
<feature type="region of interest" description="Disordered" evidence="1">
    <location>
        <begin position="646"/>
        <end position="897"/>
    </location>
</feature>
<sequence length="910" mass="99751">MTAENPSTLPPILAQRRRQALRVLRLERLCRAAWPLLPATGLFISLVLLDVWTWLPPWPHLILLIVFWAGLGIWVVWRWRVLPKPLRTDADRRLEQDAGLAHRPLATLDDRPAQGSSPMAQALWHAHAHRVLDQVRILRPAVLRSGIAVRDRFALRALSLIVLAALAVSAGGDFSARLVHALWPVLPPAPSVPAPQVQAWITPPAYTGLPPIFLRGETDAAHHPYVVPVGSMLSLTVSGLDTPPGLELDGHKTLLPRLAKGSFQASIPLGQQAVSSDAPLTLRAASGAVLATWRIRKVADAPPQVAFTGAPEKAVHSYAVRIPWQARDDYGIVEVIALLHLAERPDLPPARVLLPVPAGHPRLTGGTTDSDLTANPWAGLPVTVTLVAKDTAGQTGHSDVVELVLPQKPFRNPLARALLSIRQSLARQPEDRRNAVGLLVELGAQPGILADDPGGYLNLRAITSELARNTSASAINDALNRLWLLALHIEEGGAERTARALSAARQELREALNQQKNGAPPDQREMQRLMSQLERALSDHLKQMAEQAKREAATPAPEDRTVPLMDQLHKLDEQMRQALKEGRMEDARRAMASMERALDRLQHAKPLTAEQKARRAKQQQARRQAQEQMKALQDLTRRQAGLLDNAQKRAEAAQQDAPRFPDFGPENDPDDGPPDQQGQGGSQSQSGQPPSGRPGQQGRRSDPAEPLRKADEAAQQDVRHKLADLMQQFSERGGQIPRGMAQADAAMRDAIDAMRRGRDDQTVDAERRALQKLAEGQQDINRQQQANKGGRPGQDQGGDEQEDGDEDAVTLGAPSQGQRRESGDGQTPGEQAGDNDSDGAGDQHDRRDPFGRSRSVGSAAGDENGDDVRLPGQMEPMRSRDVQQELRRRGAERNRPQEELDYIDRLLQQF</sequence>
<feature type="region of interest" description="Disordered" evidence="1">
    <location>
        <begin position="543"/>
        <end position="563"/>
    </location>
</feature>
<reference evidence="4" key="1">
    <citation type="submission" date="2016-11" db="EMBL/GenBank/DDBJ databases">
        <title>Comparative genomic and phenotypic analysis of Granulibacter bethesdensis clinical isolates from patients with chronic granulomatous disease.</title>
        <authorList>
            <person name="Zarember K.A."/>
            <person name="Porcella S.F."/>
            <person name="Chu J."/>
            <person name="Ding L."/>
            <person name="Dahlstrom E."/>
            <person name="Barbian K."/>
            <person name="Martens C."/>
            <person name="Sykora L."/>
            <person name="Kramer S."/>
            <person name="Pettinato A.M."/>
            <person name="Hong H."/>
            <person name="Wald G."/>
            <person name="Berg L.J."/>
            <person name="Rogge L.S."/>
            <person name="Greenberg D.E."/>
            <person name="Falcone E.L."/>
            <person name="Neves J.F."/>
            <person name="Simoes M.J."/>
            <person name="Casal M."/>
            <person name="Rodriguez-Lopez F.C."/>
            <person name="Zelazny A."/>
            <person name="Gallin J.I."/>
            <person name="Holland S.M."/>
        </authorList>
    </citation>
    <scope>NUCLEOTIDE SEQUENCE [LARGE SCALE GENOMIC DNA]</scope>
    <source>
        <strain evidence="4">NIH9.1</strain>
    </source>
</reference>
<gene>
    <name evidence="3" type="ORF">GbCGDNIH9_0130</name>
</gene>
<keyword evidence="2" id="KW-0812">Transmembrane</keyword>
<evidence type="ECO:0000313" key="3">
    <source>
        <dbReference type="EMBL" id="APH53354.1"/>
    </source>
</evidence>
<dbReference type="AlphaFoldDB" id="A0AAC9K8I3"/>
<feature type="transmembrane region" description="Helical" evidence="2">
    <location>
        <begin position="32"/>
        <end position="52"/>
    </location>
</feature>
<protein>
    <submittedName>
        <fullName evidence="3">Membrane associated protein</fullName>
    </submittedName>
</protein>
<feature type="compositionally biased region" description="Low complexity" evidence="1">
    <location>
        <begin position="674"/>
        <end position="698"/>
    </location>
</feature>
<keyword evidence="2" id="KW-1133">Transmembrane helix</keyword>
<evidence type="ECO:0000256" key="2">
    <source>
        <dbReference type="SAM" id="Phobius"/>
    </source>
</evidence>
<keyword evidence="2" id="KW-0472">Membrane</keyword>